<dbReference type="GeneID" id="60588946"/>
<gene>
    <name evidence="7" type="ORF">I7X12_10595</name>
</gene>
<evidence type="ECO:0000259" key="6">
    <source>
        <dbReference type="PROSITE" id="PS51900"/>
    </source>
</evidence>
<evidence type="ECO:0000256" key="3">
    <source>
        <dbReference type="ARBA" id="ARBA00023172"/>
    </source>
</evidence>
<dbReference type="PANTHER" id="PTHR30349:SF41">
    <property type="entry name" value="INTEGRASE_RECOMBINASE PROTEIN MJ0367-RELATED"/>
    <property type="match status" value="1"/>
</dbReference>
<dbReference type="PANTHER" id="PTHR30349">
    <property type="entry name" value="PHAGE INTEGRASE-RELATED"/>
    <property type="match status" value="1"/>
</dbReference>
<evidence type="ECO:0000256" key="2">
    <source>
        <dbReference type="ARBA" id="ARBA00023125"/>
    </source>
</evidence>
<feature type="domain" description="Core-binding (CB)" evidence="6">
    <location>
        <begin position="4"/>
        <end position="87"/>
    </location>
</feature>
<keyword evidence="1" id="KW-0229">DNA integration</keyword>
<evidence type="ECO:0000259" key="5">
    <source>
        <dbReference type="PROSITE" id="PS51898"/>
    </source>
</evidence>
<keyword evidence="8" id="KW-1185">Reference proteome</keyword>
<name>A0A7T3FVE1_9EURY</name>
<dbReference type="PROSITE" id="PS51898">
    <property type="entry name" value="TYR_RECOMBINASE"/>
    <property type="match status" value="1"/>
</dbReference>
<evidence type="ECO:0000313" key="7">
    <source>
        <dbReference type="EMBL" id="QPV61222.1"/>
    </source>
</evidence>
<dbReference type="InterPro" id="IPR002104">
    <property type="entry name" value="Integrase_catalytic"/>
</dbReference>
<dbReference type="OrthoDB" id="142231at2157"/>
<feature type="domain" description="Tyr recombinase" evidence="5">
    <location>
        <begin position="126"/>
        <end position="318"/>
    </location>
</feature>
<dbReference type="InterPro" id="IPR011010">
    <property type="entry name" value="DNA_brk_join_enz"/>
</dbReference>
<organism evidence="7 8">
    <name type="scientific">Halosimplex litoreum</name>
    <dbReference type="NCBI Taxonomy" id="1198301"/>
    <lineage>
        <taxon>Archaea</taxon>
        <taxon>Methanobacteriati</taxon>
        <taxon>Methanobacteriota</taxon>
        <taxon>Stenosarchaea group</taxon>
        <taxon>Halobacteria</taxon>
        <taxon>Halobacteriales</taxon>
        <taxon>Haloarculaceae</taxon>
        <taxon>Halosimplex</taxon>
    </lineage>
</organism>
<dbReference type="PROSITE" id="PS51900">
    <property type="entry name" value="CB"/>
    <property type="match status" value="1"/>
</dbReference>
<protein>
    <submittedName>
        <fullName evidence="7">Tyrosine-type recombinase/integrase</fullName>
    </submittedName>
</protein>
<dbReference type="GO" id="GO:0015074">
    <property type="term" value="P:DNA integration"/>
    <property type="evidence" value="ECO:0007669"/>
    <property type="project" value="UniProtKB-KW"/>
</dbReference>
<keyword evidence="3" id="KW-0233">DNA recombination</keyword>
<proteinExistence type="predicted"/>
<evidence type="ECO:0000256" key="4">
    <source>
        <dbReference type="PROSITE-ProRule" id="PRU01248"/>
    </source>
</evidence>
<accession>A0A7T3FVE1</accession>
<evidence type="ECO:0000313" key="8">
    <source>
        <dbReference type="Proteomes" id="UP000595001"/>
    </source>
</evidence>
<dbReference type="InterPro" id="IPR050090">
    <property type="entry name" value="Tyrosine_recombinase_XerCD"/>
</dbReference>
<dbReference type="Gene3D" id="1.10.443.10">
    <property type="entry name" value="Intergrase catalytic core"/>
    <property type="match status" value="1"/>
</dbReference>
<dbReference type="RefSeq" id="WP_198060055.1">
    <property type="nucleotide sequence ID" value="NZ_CP065856.1"/>
</dbReference>
<dbReference type="GO" id="GO:0006310">
    <property type="term" value="P:DNA recombination"/>
    <property type="evidence" value="ECO:0007669"/>
    <property type="project" value="UniProtKB-KW"/>
</dbReference>
<dbReference type="EMBL" id="CP065856">
    <property type="protein sequence ID" value="QPV61222.1"/>
    <property type="molecule type" value="Genomic_DNA"/>
</dbReference>
<dbReference type="GO" id="GO:0003677">
    <property type="term" value="F:DNA binding"/>
    <property type="evidence" value="ECO:0007669"/>
    <property type="project" value="UniProtKB-UniRule"/>
</dbReference>
<evidence type="ECO:0000256" key="1">
    <source>
        <dbReference type="ARBA" id="ARBA00022908"/>
    </source>
</evidence>
<keyword evidence="2 4" id="KW-0238">DNA-binding</keyword>
<dbReference type="InterPro" id="IPR044068">
    <property type="entry name" value="CB"/>
</dbReference>
<dbReference type="Pfam" id="PF00589">
    <property type="entry name" value="Phage_integrase"/>
    <property type="match status" value="1"/>
</dbReference>
<dbReference type="KEGG" id="hlt:I7X12_10595"/>
<dbReference type="InterPro" id="IPR013762">
    <property type="entry name" value="Integrase-like_cat_sf"/>
</dbReference>
<dbReference type="SUPFAM" id="SSF56349">
    <property type="entry name" value="DNA breaking-rejoining enzymes"/>
    <property type="match status" value="1"/>
</dbReference>
<dbReference type="AlphaFoldDB" id="A0A7T3FVE1"/>
<reference evidence="7 8" key="1">
    <citation type="submission" date="2020-12" db="EMBL/GenBank/DDBJ databases">
        <title>Halosimplex halophilum sp. nov. and Halosimplex salinum sp. nov., two new members of the genus Halosimplex.</title>
        <authorList>
            <person name="Cui H.L."/>
        </authorList>
    </citation>
    <scope>NUCLEOTIDE SEQUENCE [LARGE SCALE GENOMIC DNA]</scope>
    <source>
        <strain evidence="7 8">YGH94</strain>
    </source>
</reference>
<sequence>MKDKDFERVLERFDRKQKKGGGQISPETAEYYRSMAHDFREWLDKPIEDTQFVDVEDWYAHLDEQSNSDASVRKGKGALAAFYGIANKLADTDRIDIDRFGRNTPADRADYSSKHQDTLKSRETREDLEWLEPEEVDKLARATDKLRDELMVRLIFQTGVRVTELCEIRYPADVDTEERSIKIRGKGRKNRTVYYQEKLDLTMDVWLNERRPAVYYSDESEYLFPTSHSENITRQTVEEVVREAAKEAGLQSEYGENANGHTLHSVTPHVLRHSFAMAALSNGWDLYHLSKALGHESTDVTTETYLHDDDDKVRQAFRSRGPATDD</sequence>
<dbReference type="Proteomes" id="UP000595001">
    <property type="component" value="Chromosome"/>
</dbReference>